<dbReference type="RefSeq" id="WP_044055820.1">
    <property type="nucleotide sequence ID" value="NZ_CBCSKJ010000006.1"/>
</dbReference>
<dbReference type="EMBL" id="CP008849">
    <property type="protein sequence ID" value="AIF97641.1"/>
    <property type="molecule type" value="Genomic_DNA"/>
</dbReference>
<dbReference type="GeneID" id="78253801"/>
<protein>
    <submittedName>
        <fullName evidence="2">Glycerophosphodiester phosphodiesterase</fullName>
    </submittedName>
</protein>
<dbReference type="Proteomes" id="UP000056090">
    <property type="component" value="Chromosome"/>
</dbReference>
<dbReference type="PANTHER" id="PTHR46211">
    <property type="entry name" value="GLYCEROPHOSPHORYL DIESTER PHOSPHODIESTERASE"/>
    <property type="match status" value="1"/>
</dbReference>
<gene>
    <name evidence="2" type="ORF">EP13_02435</name>
</gene>
<dbReference type="AlphaFoldDB" id="A0A075NVX4"/>
<dbReference type="SUPFAM" id="SSF51695">
    <property type="entry name" value="PLC-like phosphodiesterases"/>
    <property type="match status" value="1"/>
</dbReference>
<organism evidence="2 3">
    <name type="scientific">Alteromonas australica</name>
    <dbReference type="NCBI Taxonomy" id="589873"/>
    <lineage>
        <taxon>Bacteria</taxon>
        <taxon>Pseudomonadati</taxon>
        <taxon>Pseudomonadota</taxon>
        <taxon>Gammaproteobacteria</taxon>
        <taxon>Alteromonadales</taxon>
        <taxon>Alteromonadaceae</taxon>
        <taxon>Alteromonas/Salinimonas group</taxon>
        <taxon>Alteromonas</taxon>
    </lineage>
</organism>
<dbReference type="Pfam" id="PF03009">
    <property type="entry name" value="GDPD"/>
    <property type="match status" value="1"/>
</dbReference>
<keyword evidence="3" id="KW-1185">Reference proteome</keyword>
<dbReference type="PANTHER" id="PTHR46211:SF1">
    <property type="entry name" value="GLYCEROPHOSPHODIESTER PHOSPHODIESTERASE, CYTOPLASMIC"/>
    <property type="match status" value="1"/>
</dbReference>
<evidence type="ECO:0000313" key="3">
    <source>
        <dbReference type="Proteomes" id="UP000056090"/>
    </source>
</evidence>
<dbReference type="InterPro" id="IPR017946">
    <property type="entry name" value="PLC-like_Pdiesterase_TIM-brl"/>
</dbReference>
<sequence>MLVFAHRGASATAPENTLLAFNLAFEQGAQGIEFDTYQHAGGIVVFHDKTLSRTTNGTGALLDTPFDHLRLLDAGQGQKIPTLTETLATLPRDRWCNIEIKHLDNVTKWVREVKQALTAQGINPQRLLISSFNHHWLKAISAQWPEVKIGALTASYELLPFTSAKILRAYSVNIALDIANREFVDAALEAGFKVFVYTVDNDEDMKMLKAWGVTGIFTNVPQRASQILASNQ</sequence>
<dbReference type="GO" id="GO:0008081">
    <property type="term" value="F:phosphoric diester hydrolase activity"/>
    <property type="evidence" value="ECO:0007669"/>
    <property type="project" value="InterPro"/>
</dbReference>
<dbReference type="eggNOG" id="COG0584">
    <property type="taxonomic scope" value="Bacteria"/>
</dbReference>
<dbReference type="KEGG" id="aal:EP13_02435"/>
<dbReference type="Gene3D" id="3.20.20.190">
    <property type="entry name" value="Phosphatidylinositol (PI) phosphodiesterase"/>
    <property type="match status" value="1"/>
</dbReference>
<evidence type="ECO:0000259" key="1">
    <source>
        <dbReference type="PROSITE" id="PS51704"/>
    </source>
</evidence>
<accession>A0A075NVX4</accession>
<proteinExistence type="predicted"/>
<name>A0A075NVX4_9ALTE</name>
<dbReference type="PROSITE" id="PS51704">
    <property type="entry name" value="GP_PDE"/>
    <property type="match status" value="1"/>
</dbReference>
<dbReference type="GO" id="GO:0006629">
    <property type="term" value="P:lipid metabolic process"/>
    <property type="evidence" value="ECO:0007669"/>
    <property type="project" value="InterPro"/>
</dbReference>
<dbReference type="InterPro" id="IPR030395">
    <property type="entry name" value="GP_PDE_dom"/>
</dbReference>
<feature type="domain" description="GP-PDE" evidence="1">
    <location>
        <begin position="1"/>
        <end position="228"/>
    </location>
</feature>
<evidence type="ECO:0000313" key="2">
    <source>
        <dbReference type="EMBL" id="AIF97641.1"/>
    </source>
</evidence>
<reference evidence="2 3" key="1">
    <citation type="submission" date="2014-06" db="EMBL/GenBank/DDBJ databases">
        <title>Genomes of Alteromonas australica, a world apart.</title>
        <authorList>
            <person name="Gonzaga A."/>
            <person name="Lopez-Perez M."/>
            <person name="Rodriguez-Valera F."/>
        </authorList>
    </citation>
    <scope>NUCLEOTIDE SEQUENCE [LARGE SCALE GENOMIC DNA]</scope>
    <source>
        <strain evidence="2 3">H 17</strain>
    </source>
</reference>